<evidence type="ECO:0008006" key="3">
    <source>
        <dbReference type="Google" id="ProtNLM"/>
    </source>
</evidence>
<dbReference type="EMBL" id="JAVDWV010000008">
    <property type="protein sequence ID" value="MDR7155101.1"/>
    <property type="molecule type" value="Genomic_DNA"/>
</dbReference>
<sequence>MICHYFYLWRDKVPDSDPPICMVAKLRGEQGAVKRGKRAFTAFERGCIINATRP</sequence>
<gene>
    <name evidence="1" type="ORF">J2W40_001923</name>
</gene>
<keyword evidence="2" id="KW-1185">Reference proteome</keyword>
<accession>A0ABU1X1Q4</accession>
<reference evidence="1 2" key="1">
    <citation type="submission" date="2023-07" db="EMBL/GenBank/DDBJ databases">
        <title>Sorghum-associated microbial communities from plants grown in Nebraska, USA.</title>
        <authorList>
            <person name="Schachtman D."/>
        </authorList>
    </citation>
    <scope>NUCLEOTIDE SEQUENCE [LARGE SCALE GENOMIC DNA]</scope>
    <source>
        <strain evidence="1 2">4256</strain>
    </source>
</reference>
<comment type="caution">
    <text evidence="1">The sequence shown here is derived from an EMBL/GenBank/DDBJ whole genome shotgun (WGS) entry which is preliminary data.</text>
</comment>
<evidence type="ECO:0000313" key="2">
    <source>
        <dbReference type="Proteomes" id="UP001267638"/>
    </source>
</evidence>
<protein>
    <recommendedName>
        <fullName evidence="3">Transposase</fullName>
    </recommendedName>
</protein>
<dbReference type="Proteomes" id="UP001267638">
    <property type="component" value="Unassembled WGS sequence"/>
</dbReference>
<name>A0ABU1X1Q4_SPHXE</name>
<evidence type="ECO:0000313" key="1">
    <source>
        <dbReference type="EMBL" id="MDR7155101.1"/>
    </source>
</evidence>
<organism evidence="1 2">
    <name type="scientific">Sphingobium xenophagum</name>
    <dbReference type="NCBI Taxonomy" id="121428"/>
    <lineage>
        <taxon>Bacteria</taxon>
        <taxon>Pseudomonadati</taxon>
        <taxon>Pseudomonadota</taxon>
        <taxon>Alphaproteobacteria</taxon>
        <taxon>Sphingomonadales</taxon>
        <taxon>Sphingomonadaceae</taxon>
        <taxon>Sphingobium</taxon>
    </lineage>
</organism>
<proteinExistence type="predicted"/>